<dbReference type="RefSeq" id="WP_199049422.1">
    <property type="nucleotide sequence ID" value="NZ_JAELXT010000010.1"/>
</dbReference>
<protein>
    <submittedName>
        <fullName evidence="2">Glycosyltransferase family 4 protein</fullName>
    </submittedName>
</protein>
<gene>
    <name evidence="2" type="ORF">JAO75_12230</name>
</gene>
<dbReference type="Pfam" id="PF13692">
    <property type="entry name" value="Glyco_trans_1_4"/>
    <property type="match status" value="1"/>
</dbReference>
<sequence length="389" mass="43790">MVDMHVTLVGSHPLPDEPSQGGVQRVVQVLRRGLAERLRVSLVVPDSSRSLRHVDASGEIIYLKIPACPRILTYWSWCSRATYRAVERFSPDIVHVQDLAGFSLLWPRYHGKRSRPWIFTPHGVNDREVAFKADTDMARRMTASLRSSFLRSVERISRGRFDISIVINSYLFDAMPDLTKMHNRLIPNPVDEVFLTSSDDSCNRTEGYNLLYVGEVSARKNVLALVRMMSEIVRRGVDAHLHIVGPFAEDQYLKTCLGAVEDMNLNSFITFHGNACPQDLVWWMDKSDVLVLASKQETAPMVVAEAHCRGLAVAVPHAFGLVSMVSEGKDGVFLSGQDLSEDASRVLNLLTSGLDREAIRRDAARKYKLEHVIDSTIDVYQQALRTRQT</sequence>
<dbReference type="Pfam" id="PF13439">
    <property type="entry name" value="Glyco_transf_4"/>
    <property type="match status" value="1"/>
</dbReference>
<evidence type="ECO:0000313" key="2">
    <source>
        <dbReference type="EMBL" id="MBJ6126169.1"/>
    </source>
</evidence>
<dbReference type="Proteomes" id="UP000620670">
    <property type="component" value="Unassembled WGS sequence"/>
</dbReference>
<evidence type="ECO:0000313" key="3">
    <source>
        <dbReference type="Proteomes" id="UP000620670"/>
    </source>
</evidence>
<feature type="domain" description="Glycosyltransferase subfamily 4-like N-terminal" evidence="1">
    <location>
        <begin position="21"/>
        <end position="191"/>
    </location>
</feature>
<reference evidence="3" key="1">
    <citation type="submission" date="2020-12" db="EMBL/GenBank/DDBJ databases">
        <title>Hymenobacter sp.</title>
        <authorList>
            <person name="Kim M.K."/>
        </authorList>
    </citation>
    <scope>NUCLEOTIDE SEQUENCE [LARGE SCALE GENOMIC DNA]</scope>
    <source>
        <strain evidence="3">BT325</strain>
    </source>
</reference>
<dbReference type="InterPro" id="IPR028098">
    <property type="entry name" value="Glyco_trans_4-like_N"/>
</dbReference>
<dbReference type="PANTHER" id="PTHR45947:SF3">
    <property type="entry name" value="SULFOQUINOVOSYL TRANSFERASE SQD2"/>
    <property type="match status" value="1"/>
</dbReference>
<comment type="caution">
    <text evidence="2">The sequence shown here is derived from an EMBL/GenBank/DDBJ whole genome shotgun (WGS) entry which is preliminary data.</text>
</comment>
<proteinExistence type="predicted"/>
<evidence type="ECO:0000259" key="1">
    <source>
        <dbReference type="Pfam" id="PF13439"/>
    </source>
</evidence>
<accession>A0ABS0Y1M4</accession>
<dbReference type="Gene3D" id="3.40.50.2000">
    <property type="entry name" value="Glycogen Phosphorylase B"/>
    <property type="match status" value="2"/>
</dbReference>
<dbReference type="CDD" id="cd03801">
    <property type="entry name" value="GT4_PimA-like"/>
    <property type="match status" value="1"/>
</dbReference>
<organism evidence="2 3">
    <name type="scientific">Microvirga splendida</name>
    <dbReference type="NCBI Taxonomy" id="2795727"/>
    <lineage>
        <taxon>Bacteria</taxon>
        <taxon>Pseudomonadati</taxon>
        <taxon>Pseudomonadota</taxon>
        <taxon>Alphaproteobacteria</taxon>
        <taxon>Hyphomicrobiales</taxon>
        <taxon>Methylobacteriaceae</taxon>
        <taxon>Microvirga</taxon>
    </lineage>
</organism>
<name>A0ABS0Y1M4_9HYPH</name>
<dbReference type="InterPro" id="IPR050194">
    <property type="entry name" value="Glycosyltransferase_grp1"/>
</dbReference>
<dbReference type="PANTHER" id="PTHR45947">
    <property type="entry name" value="SULFOQUINOVOSYL TRANSFERASE SQD2"/>
    <property type="match status" value="1"/>
</dbReference>
<keyword evidence="3" id="KW-1185">Reference proteome</keyword>
<dbReference type="SUPFAM" id="SSF53756">
    <property type="entry name" value="UDP-Glycosyltransferase/glycogen phosphorylase"/>
    <property type="match status" value="1"/>
</dbReference>
<dbReference type="EMBL" id="JAELXT010000010">
    <property type="protein sequence ID" value="MBJ6126169.1"/>
    <property type="molecule type" value="Genomic_DNA"/>
</dbReference>